<dbReference type="InterPro" id="IPR017892">
    <property type="entry name" value="Pkinase_C"/>
</dbReference>
<evidence type="ECO:0000256" key="2">
    <source>
        <dbReference type="ARBA" id="ARBA00022679"/>
    </source>
</evidence>
<dbReference type="AlphaFoldDB" id="A0A7L3TJ42"/>
<feature type="domain" description="Protein kinase C-terminal" evidence="6">
    <location>
        <begin position="7"/>
        <end position="40"/>
    </location>
</feature>
<dbReference type="Gene3D" id="3.30.200.20">
    <property type="entry name" value="Phosphorylase Kinase, domain 1"/>
    <property type="match status" value="1"/>
</dbReference>
<evidence type="ECO:0000313" key="8">
    <source>
        <dbReference type="Proteomes" id="UP000540089"/>
    </source>
</evidence>
<evidence type="ECO:0000256" key="4">
    <source>
        <dbReference type="ARBA" id="ARBA00022777"/>
    </source>
</evidence>
<comment type="caution">
    <text evidence="7">The sequence shown here is derived from an EMBL/GenBank/DDBJ whole genome shotgun (WGS) entry which is preliminary data.</text>
</comment>
<dbReference type="GO" id="GO:0004674">
    <property type="term" value="F:protein serine/threonine kinase activity"/>
    <property type="evidence" value="ECO:0007669"/>
    <property type="project" value="UniProtKB-KW"/>
</dbReference>
<feature type="non-terminal residue" evidence="7">
    <location>
        <position position="1"/>
    </location>
</feature>
<sequence>CGRNGENFDKFFTRAPPALTPPDQLVLAGLDQGDFAGFSYTNPDFLHPDLRL</sequence>
<evidence type="ECO:0000256" key="5">
    <source>
        <dbReference type="ARBA" id="ARBA00022840"/>
    </source>
</evidence>
<name>A0A7L3TJ42_RISTR</name>
<evidence type="ECO:0000259" key="6">
    <source>
        <dbReference type="Pfam" id="PF00433"/>
    </source>
</evidence>
<protein>
    <submittedName>
        <fullName evidence="7">KPCG kinase</fullName>
    </submittedName>
</protein>
<evidence type="ECO:0000313" key="7">
    <source>
        <dbReference type="EMBL" id="NXV39583.1"/>
    </source>
</evidence>
<organism evidence="7 8">
    <name type="scientific">Rissa tridactyla</name>
    <name type="common">Black-legged kittiwake</name>
    <name type="synonym">Larus tridactyla</name>
    <dbReference type="NCBI Taxonomy" id="75485"/>
    <lineage>
        <taxon>Eukaryota</taxon>
        <taxon>Metazoa</taxon>
        <taxon>Chordata</taxon>
        <taxon>Craniata</taxon>
        <taxon>Vertebrata</taxon>
        <taxon>Euteleostomi</taxon>
        <taxon>Archelosauria</taxon>
        <taxon>Archosauria</taxon>
        <taxon>Dinosauria</taxon>
        <taxon>Saurischia</taxon>
        <taxon>Theropoda</taxon>
        <taxon>Coelurosauria</taxon>
        <taxon>Aves</taxon>
        <taxon>Neognathae</taxon>
        <taxon>Neoaves</taxon>
        <taxon>Charadriiformes</taxon>
        <taxon>Laridae</taxon>
        <taxon>Rissa</taxon>
    </lineage>
</organism>
<feature type="non-terminal residue" evidence="7">
    <location>
        <position position="52"/>
    </location>
</feature>
<proteinExistence type="predicted"/>
<evidence type="ECO:0000256" key="1">
    <source>
        <dbReference type="ARBA" id="ARBA00022527"/>
    </source>
</evidence>
<accession>A0A7L3TJ42</accession>
<keyword evidence="2" id="KW-0808">Transferase</keyword>
<dbReference type="Proteomes" id="UP000540089">
    <property type="component" value="Unassembled WGS sequence"/>
</dbReference>
<keyword evidence="3" id="KW-0547">Nucleotide-binding</keyword>
<dbReference type="FunFam" id="3.30.200.20:FF:000103">
    <property type="entry name" value="Protein kinase C"/>
    <property type="match status" value="1"/>
</dbReference>
<reference evidence="7 8" key="1">
    <citation type="submission" date="2019-09" db="EMBL/GenBank/DDBJ databases">
        <title>Bird 10,000 Genomes (B10K) Project - Family phase.</title>
        <authorList>
            <person name="Zhang G."/>
        </authorList>
    </citation>
    <scope>NUCLEOTIDE SEQUENCE [LARGE SCALE GENOMIC DNA]</scope>
    <source>
        <strain evidence="7">OUT-0021</strain>
        <tissue evidence="7">Blood</tissue>
    </source>
</reference>
<keyword evidence="4 7" id="KW-0418">Kinase</keyword>
<evidence type="ECO:0000256" key="3">
    <source>
        <dbReference type="ARBA" id="ARBA00022741"/>
    </source>
</evidence>
<keyword evidence="1" id="KW-0723">Serine/threonine-protein kinase</keyword>
<dbReference type="EMBL" id="VZUC01018967">
    <property type="protein sequence ID" value="NXV39583.1"/>
    <property type="molecule type" value="Genomic_DNA"/>
</dbReference>
<gene>
    <name evidence="7" type="primary">Prkcg</name>
    <name evidence="7" type="ORF">RISTRI_R13722</name>
</gene>
<keyword evidence="5" id="KW-0067">ATP-binding</keyword>
<keyword evidence="8" id="KW-1185">Reference proteome</keyword>
<dbReference type="Pfam" id="PF00433">
    <property type="entry name" value="Pkinase_C"/>
    <property type="match status" value="1"/>
</dbReference>
<dbReference type="GO" id="GO:0005524">
    <property type="term" value="F:ATP binding"/>
    <property type="evidence" value="ECO:0007669"/>
    <property type="project" value="UniProtKB-KW"/>
</dbReference>